<dbReference type="EMBL" id="JBBKAJ010000022">
    <property type="protein sequence ID" value="MEJ8638604.1"/>
    <property type="molecule type" value="Genomic_DNA"/>
</dbReference>
<evidence type="ECO:0000313" key="1">
    <source>
        <dbReference type="EMBL" id="MEJ8638604.1"/>
    </source>
</evidence>
<protein>
    <submittedName>
        <fullName evidence="1">Uncharacterized protein</fullName>
    </submittedName>
</protein>
<name>A0ACC6Q4X3_9ACTN</name>
<accession>A0ACC6Q4X3</accession>
<reference evidence="1" key="1">
    <citation type="submission" date="2024-03" db="EMBL/GenBank/DDBJ databases">
        <title>Novel Streptomyces species of biotechnological and ecological value are a feature of Machair soil.</title>
        <authorList>
            <person name="Prole J.R."/>
            <person name="Goodfellow M."/>
            <person name="Allenby N."/>
            <person name="Ward A.C."/>
        </authorList>
    </citation>
    <scope>NUCLEOTIDE SEQUENCE</scope>
    <source>
        <strain evidence="1">MS2.AVA.5</strain>
    </source>
</reference>
<evidence type="ECO:0000313" key="2">
    <source>
        <dbReference type="Proteomes" id="UP001377168"/>
    </source>
</evidence>
<proteinExistence type="predicted"/>
<organism evidence="1 2">
    <name type="scientific">Streptomyces achmelvichensis</name>
    <dbReference type="NCBI Taxonomy" id="3134111"/>
    <lineage>
        <taxon>Bacteria</taxon>
        <taxon>Bacillati</taxon>
        <taxon>Actinomycetota</taxon>
        <taxon>Actinomycetes</taxon>
        <taxon>Kitasatosporales</taxon>
        <taxon>Streptomycetaceae</taxon>
        <taxon>Streptomyces</taxon>
    </lineage>
</organism>
<sequence>MWSHAVTGTRLVITLHEDPGIARRAQLAQDISALVRSHRPESLLVVLEDAAESSAALSAVLRAQRDLGMPMTVRAASVAVRRMLEMNGNDGLIVQARTGAAEDTAFTTAV</sequence>
<dbReference type="Proteomes" id="UP001377168">
    <property type="component" value="Unassembled WGS sequence"/>
</dbReference>
<comment type="caution">
    <text evidence="1">The sequence shown here is derived from an EMBL/GenBank/DDBJ whole genome shotgun (WGS) entry which is preliminary data.</text>
</comment>
<gene>
    <name evidence="1" type="ORF">WKI67_35150</name>
</gene>
<keyword evidence="2" id="KW-1185">Reference proteome</keyword>